<proteinExistence type="predicted"/>
<evidence type="ECO:0000313" key="2">
    <source>
        <dbReference type="Proteomes" id="UP001157502"/>
    </source>
</evidence>
<sequence length="106" mass="12829">MRVIVYKRTVGEMQWTFQRKLFVKHMVGTHQPLQYLRLLSQQRNMWRHKEMSRLWLLKVIFATVKPFTTVTAIMECGYMMMISQRVCNLFRKSGKIREDSILSQMK</sequence>
<reference evidence="1" key="1">
    <citation type="submission" date="2021-05" db="EMBL/GenBank/DDBJ databases">
        <authorList>
            <person name="Pan Q."/>
            <person name="Jouanno E."/>
            <person name="Zahm M."/>
            <person name="Klopp C."/>
            <person name="Cabau C."/>
            <person name="Louis A."/>
            <person name="Berthelot C."/>
            <person name="Parey E."/>
            <person name="Roest Crollius H."/>
            <person name="Montfort J."/>
            <person name="Robinson-Rechavi M."/>
            <person name="Bouchez O."/>
            <person name="Lampietro C."/>
            <person name="Lopez Roques C."/>
            <person name="Donnadieu C."/>
            <person name="Postlethwait J."/>
            <person name="Bobe J."/>
            <person name="Dillon D."/>
            <person name="Chandos A."/>
            <person name="von Hippel F."/>
            <person name="Guiguen Y."/>
        </authorList>
    </citation>
    <scope>NUCLEOTIDE SEQUENCE</scope>
    <source>
        <strain evidence="1">YG-Jan2019</strain>
    </source>
</reference>
<name>A0ACC2GGI4_DALPE</name>
<gene>
    <name evidence="1" type="ORF">DPEC_G00163080</name>
</gene>
<keyword evidence="2" id="KW-1185">Reference proteome</keyword>
<organism evidence="1 2">
    <name type="scientific">Dallia pectoralis</name>
    <name type="common">Alaska blackfish</name>
    <dbReference type="NCBI Taxonomy" id="75939"/>
    <lineage>
        <taxon>Eukaryota</taxon>
        <taxon>Metazoa</taxon>
        <taxon>Chordata</taxon>
        <taxon>Craniata</taxon>
        <taxon>Vertebrata</taxon>
        <taxon>Euteleostomi</taxon>
        <taxon>Actinopterygii</taxon>
        <taxon>Neopterygii</taxon>
        <taxon>Teleostei</taxon>
        <taxon>Protacanthopterygii</taxon>
        <taxon>Esociformes</taxon>
        <taxon>Umbridae</taxon>
        <taxon>Dallia</taxon>
    </lineage>
</organism>
<protein>
    <submittedName>
        <fullName evidence="1">Uncharacterized protein</fullName>
    </submittedName>
</protein>
<evidence type="ECO:0000313" key="1">
    <source>
        <dbReference type="EMBL" id="KAJ8002833.1"/>
    </source>
</evidence>
<dbReference type="EMBL" id="CM055740">
    <property type="protein sequence ID" value="KAJ8002833.1"/>
    <property type="molecule type" value="Genomic_DNA"/>
</dbReference>
<dbReference type="Proteomes" id="UP001157502">
    <property type="component" value="Chromosome 13"/>
</dbReference>
<comment type="caution">
    <text evidence="1">The sequence shown here is derived from an EMBL/GenBank/DDBJ whole genome shotgun (WGS) entry which is preliminary data.</text>
</comment>
<accession>A0ACC2GGI4</accession>